<dbReference type="PROSITE" id="PS50042">
    <property type="entry name" value="CNMP_BINDING_3"/>
    <property type="match status" value="1"/>
</dbReference>
<protein>
    <recommendedName>
        <fullName evidence="16">Cyclic nucleotide-binding domain-containing protein</fullName>
    </recommendedName>
</protein>
<evidence type="ECO:0000256" key="5">
    <source>
        <dbReference type="ARBA" id="ARBA00022692"/>
    </source>
</evidence>
<dbReference type="GO" id="GO:0051453">
    <property type="term" value="P:regulation of intracellular pH"/>
    <property type="evidence" value="ECO:0007669"/>
    <property type="project" value="TreeGrafter"/>
</dbReference>
<keyword evidence="11" id="KW-0739">Sodium transport</keyword>
<comment type="caution">
    <text evidence="17">The sequence shown here is derived from an EMBL/GenBank/DDBJ whole genome shotgun (WGS) entry which is preliminary data.</text>
</comment>
<feature type="region of interest" description="Disordered" evidence="14">
    <location>
        <begin position="1048"/>
        <end position="1153"/>
    </location>
</feature>
<feature type="transmembrane region" description="Helical" evidence="15">
    <location>
        <begin position="221"/>
        <end position="242"/>
    </location>
</feature>
<sequence length="1153" mass="128030">MAAVAAGPLPDDINREEDTADPQDAVIFVAVSLVLGIASRHLLRGSRVPYTVALLVLGVALGSIEYGTSHGLGRLGAGVRLWANINPDLLLCVFLPALLFESAFAMEVHQIKRCIAQMVLLAGPGVLISTFCLGAIVKLAFPYNWNWKTSLLLGGLLSATDPVAVVALLKDLGASKKISTILEGESLMNDGTAIVVYQLFYRMVLGQHFDAGAIIKFLSQVSLGAVAVGLALAIISILWLGYIFNDTVIEISLTLAVSYIAYFTAQNVAEVSGVLSVMTLGMFYAAAAKTAFKGESQQSLHHFWEMVTYIANTLIFILSGIVIAEGVLHSDKHFKNDGTSWCYLILLYVLVIVSRTIVIGVLYPALCYCGYGLEWKEAVILVWSGLRGAVALSLSLSVKRASSKLSPLYIEQDIGTLFLFFTGGIVFLTLIINGSTTQFVLHFFDMDKLSAAKLRILEYTKHEMLDKAFEAFGDLGDDEELGPADWPTVKRYIKCLNNLEGGQVHPHHTAENENHLHSMNLRDIRERLLNGVQAAYWVMLEEGRINQTTAMLLMQSVDEAMDLVPDEPLSDWKGLKSHVHFPSYYRFLQMSFCPPKVVTYFTVERLESACYICAAFLRAHRKARRQLHEFIGNSEIAAMVIHESEAEGEEARKFLEDVRVTFPQVLRVVKTRQVTYSILKHLSEYVQNLEKLGLLEEKEVSHLHDLVQTDLKKLLRNPPLVKMPKLRDMLSVHPLLGALPSEFREPLEGSIKETMKLRGITLYREGSKPNGIWLISNGVVRWSSKCLSRRHSLHPIFSHGSTLGLYEVLLGKPYICDIVTDSVVHCFFIEAEKILSSLRSHEVEDFLWQEAAIVVAKLLLPQIFEKMTMQELRTMIVEGSTMTTYLSGEIVEIRGRAIGFLLEGFIKALDDKEDLISSPAALLSSPTNSSFMSKLSSGESVASFYHQGSSYQVQTRARVILFDMSPFEASGALQRRKSASVVSHSVDLPKSHSRDHVRLMSWPENLHNARLRSKSSKDEIPGNSLSERAMQLSIYGSMIGDPFRRQRSFPTVSHSKTSHSQSYPRISPKVPRSLQSARSEGGVTFNKSLRPREFSKPEAPVPPAPTRQNKESRPDEDSSDESGDELIVRIDSPSGLSFRQMSGSSFPSQPQGS</sequence>
<keyword evidence="3" id="KW-1003">Cell membrane</keyword>
<dbReference type="PANTHER" id="PTHR10110">
    <property type="entry name" value="SODIUM/HYDROGEN EXCHANGER"/>
    <property type="match status" value="1"/>
</dbReference>
<evidence type="ECO:0000256" key="15">
    <source>
        <dbReference type="SAM" id="Phobius"/>
    </source>
</evidence>
<evidence type="ECO:0000256" key="12">
    <source>
        <dbReference type="ARBA" id="ARBA00047524"/>
    </source>
</evidence>
<feature type="transmembrane region" description="Helical" evidence="15">
    <location>
        <begin position="25"/>
        <end position="43"/>
    </location>
</feature>
<evidence type="ECO:0000256" key="13">
    <source>
        <dbReference type="ARBA" id="ARBA00047912"/>
    </source>
</evidence>
<evidence type="ECO:0000256" key="14">
    <source>
        <dbReference type="SAM" id="MobiDB-lite"/>
    </source>
</evidence>
<feature type="transmembrane region" description="Helical" evidence="15">
    <location>
        <begin position="271"/>
        <end position="287"/>
    </location>
</feature>
<feature type="transmembrane region" description="Helical" evidence="15">
    <location>
        <begin position="88"/>
        <end position="106"/>
    </location>
</feature>
<reference evidence="17 18" key="1">
    <citation type="submission" date="2021-07" db="EMBL/GenBank/DDBJ databases">
        <title>The Aristolochia fimbriata genome: insights into angiosperm evolution, floral development and chemical biosynthesis.</title>
        <authorList>
            <person name="Jiao Y."/>
        </authorList>
    </citation>
    <scope>NUCLEOTIDE SEQUENCE [LARGE SCALE GENOMIC DNA]</scope>
    <source>
        <strain evidence="17">IBCAS-2021</strain>
        <tissue evidence="17">Leaf</tissue>
    </source>
</reference>
<keyword evidence="18" id="KW-1185">Reference proteome</keyword>
<dbReference type="FunFam" id="2.60.120.10:FF:000090">
    <property type="entry name" value="Sodium/hydrogen exchanger 7"/>
    <property type="match status" value="1"/>
</dbReference>
<feature type="transmembrane region" description="Helical" evidence="15">
    <location>
        <begin position="378"/>
        <end position="396"/>
    </location>
</feature>
<feature type="transmembrane region" description="Helical" evidence="15">
    <location>
        <begin position="248"/>
        <end position="264"/>
    </location>
</feature>
<comment type="subcellular location">
    <subcellularLocation>
        <location evidence="1">Cell membrane</location>
        <topology evidence="1">Multi-pass membrane protein</topology>
    </subcellularLocation>
</comment>
<accession>A0AAV7FAQ9</accession>
<dbReference type="GO" id="GO:0005886">
    <property type="term" value="C:plasma membrane"/>
    <property type="evidence" value="ECO:0007669"/>
    <property type="project" value="UniProtKB-SubCell"/>
</dbReference>
<keyword evidence="10 15" id="KW-0472">Membrane</keyword>
<evidence type="ECO:0000256" key="10">
    <source>
        <dbReference type="ARBA" id="ARBA00023136"/>
    </source>
</evidence>
<dbReference type="Gene3D" id="2.60.120.10">
    <property type="entry name" value="Jelly Rolls"/>
    <property type="match status" value="1"/>
</dbReference>
<feature type="transmembrane region" description="Helical" evidence="15">
    <location>
        <begin position="340"/>
        <end position="366"/>
    </location>
</feature>
<feature type="transmembrane region" description="Helical" evidence="15">
    <location>
        <begin position="147"/>
        <end position="169"/>
    </location>
</feature>
<dbReference type="SUPFAM" id="SSF51206">
    <property type="entry name" value="cAMP-binding domain-like"/>
    <property type="match status" value="1"/>
</dbReference>
<proteinExistence type="predicted"/>
<dbReference type="Pfam" id="PF00999">
    <property type="entry name" value="Na_H_Exchanger"/>
    <property type="match status" value="1"/>
</dbReference>
<dbReference type="GO" id="GO:0009941">
    <property type="term" value="C:chloroplast envelope"/>
    <property type="evidence" value="ECO:0007669"/>
    <property type="project" value="TreeGrafter"/>
</dbReference>
<evidence type="ECO:0000256" key="7">
    <source>
        <dbReference type="ARBA" id="ARBA00022989"/>
    </source>
</evidence>
<feature type="compositionally biased region" description="Low complexity" evidence="14">
    <location>
        <begin position="1142"/>
        <end position="1153"/>
    </location>
</feature>
<dbReference type="EMBL" id="JAINDJ010000002">
    <property type="protein sequence ID" value="KAG9457644.1"/>
    <property type="molecule type" value="Genomic_DNA"/>
</dbReference>
<dbReference type="GO" id="GO:0015386">
    <property type="term" value="F:potassium:proton antiporter activity"/>
    <property type="evidence" value="ECO:0007669"/>
    <property type="project" value="TreeGrafter"/>
</dbReference>
<keyword evidence="7 15" id="KW-1133">Transmembrane helix</keyword>
<dbReference type="GO" id="GO:0098719">
    <property type="term" value="P:sodium ion import across plasma membrane"/>
    <property type="evidence" value="ECO:0007669"/>
    <property type="project" value="TreeGrafter"/>
</dbReference>
<evidence type="ECO:0000256" key="1">
    <source>
        <dbReference type="ARBA" id="ARBA00004651"/>
    </source>
</evidence>
<evidence type="ECO:0000256" key="9">
    <source>
        <dbReference type="ARBA" id="ARBA00023065"/>
    </source>
</evidence>
<dbReference type="Gene3D" id="6.10.140.1330">
    <property type="match status" value="1"/>
</dbReference>
<dbReference type="InterPro" id="IPR006153">
    <property type="entry name" value="Cation/H_exchanger_TM"/>
</dbReference>
<dbReference type="GO" id="GO:0015385">
    <property type="term" value="F:sodium:proton antiporter activity"/>
    <property type="evidence" value="ECO:0007669"/>
    <property type="project" value="InterPro"/>
</dbReference>
<dbReference type="InterPro" id="IPR018490">
    <property type="entry name" value="cNMP-bd_dom_sf"/>
</dbReference>
<evidence type="ECO:0000256" key="2">
    <source>
        <dbReference type="ARBA" id="ARBA00022448"/>
    </source>
</evidence>
<evidence type="ECO:0000256" key="8">
    <source>
        <dbReference type="ARBA" id="ARBA00023053"/>
    </source>
</evidence>
<evidence type="ECO:0000256" key="11">
    <source>
        <dbReference type="ARBA" id="ARBA00023201"/>
    </source>
</evidence>
<evidence type="ECO:0000313" key="17">
    <source>
        <dbReference type="EMBL" id="KAG9457644.1"/>
    </source>
</evidence>
<dbReference type="InterPro" id="IPR014710">
    <property type="entry name" value="RmlC-like_jellyroll"/>
</dbReference>
<feature type="transmembrane region" description="Helical" evidence="15">
    <location>
        <begin position="50"/>
        <end position="68"/>
    </location>
</feature>
<organism evidence="17 18">
    <name type="scientific">Aristolochia fimbriata</name>
    <name type="common">White veined hardy Dutchman's pipe vine</name>
    <dbReference type="NCBI Taxonomy" id="158543"/>
    <lineage>
        <taxon>Eukaryota</taxon>
        <taxon>Viridiplantae</taxon>
        <taxon>Streptophyta</taxon>
        <taxon>Embryophyta</taxon>
        <taxon>Tracheophyta</taxon>
        <taxon>Spermatophyta</taxon>
        <taxon>Magnoliopsida</taxon>
        <taxon>Magnoliidae</taxon>
        <taxon>Piperales</taxon>
        <taxon>Aristolochiaceae</taxon>
        <taxon>Aristolochia</taxon>
    </lineage>
</organism>
<dbReference type="CDD" id="cd00038">
    <property type="entry name" value="CAP_ED"/>
    <property type="match status" value="1"/>
</dbReference>
<keyword evidence="9" id="KW-0406">Ion transport</keyword>
<dbReference type="InterPro" id="IPR018422">
    <property type="entry name" value="Cation/H_exchanger_CPA1"/>
</dbReference>
<dbReference type="AlphaFoldDB" id="A0AAV7FAQ9"/>
<evidence type="ECO:0000256" key="6">
    <source>
        <dbReference type="ARBA" id="ARBA00022958"/>
    </source>
</evidence>
<name>A0AAV7FAQ9_ARIFI</name>
<gene>
    <name evidence="17" type="ORF">H6P81_002152</name>
</gene>
<feature type="transmembrane region" description="Helical" evidence="15">
    <location>
        <begin position="417"/>
        <end position="444"/>
    </location>
</feature>
<evidence type="ECO:0000256" key="4">
    <source>
        <dbReference type="ARBA" id="ARBA00022538"/>
    </source>
</evidence>
<feature type="domain" description="Cyclic nucleotide-binding" evidence="16">
    <location>
        <begin position="735"/>
        <end position="830"/>
    </location>
</feature>
<keyword evidence="2" id="KW-0813">Transport</keyword>
<evidence type="ECO:0000313" key="18">
    <source>
        <dbReference type="Proteomes" id="UP000825729"/>
    </source>
</evidence>
<feature type="transmembrane region" description="Helical" evidence="15">
    <location>
        <begin position="307"/>
        <end position="328"/>
    </location>
</feature>
<comment type="catalytic activity">
    <reaction evidence="12">
        <text>Na(+)(in) + H(+)(out) = Na(+)(out) + H(+)(in)</text>
        <dbReference type="Rhea" id="RHEA:29419"/>
        <dbReference type="ChEBI" id="CHEBI:15378"/>
        <dbReference type="ChEBI" id="CHEBI:29101"/>
    </reaction>
</comment>
<keyword evidence="5 15" id="KW-0812">Transmembrane</keyword>
<evidence type="ECO:0000256" key="3">
    <source>
        <dbReference type="ARBA" id="ARBA00022475"/>
    </source>
</evidence>
<feature type="compositionally biased region" description="Polar residues" evidence="14">
    <location>
        <begin position="1048"/>
        <end position="1064"/>
    </location>
</feature>
<evidence type="ECO:0000259" key="16">
    <source>
        <dbReference type="PROSITE" id="PS50042"/>
    </source>
</evidence>
<feature type="transmembrane region" description="Helical" evidence="15">
    <location>
        <begin position="118"/>
        <end position="141"/>
    </location>
</feature>
<comment type="catalytic activity">
    <reaction evidence="13">
        <text>K(+)(in) + H(+)(out) = K(+)(out) + H(+)(in)</text>
        <dbReference type="Rhea" id="RHEA:29467"/>
        <dbReference type="ChEBI" id="CHEBI:15378"/>
        <dbReference type="ChEBI" id="CHEBI:29103"/>
    </reaction>
</comment>
<keyword evidence="8" id="KW-0915">Sodium</keyword>
<keyword evidence="6" id="KW-0630">Potassium</keyword>
<dbReference type="PANTHER" id="PTHR10110:SF86">
    <property type="entry name" value="SODIUM_HYDROGEN EXCHANGER 7"/>
    <property type="match status" value="1"/>
</dbReference>
<keyword evidence="4" id="KW-0633">Potassium transport</keyword>
<dbReference type="Proteomes" id="UP000825729">
    <property type="component" value="Unassembled WGS sequence"/>
</dbReference>
<dbReference type="InterPro" id="IPR000595">
    <property type="entry name" value="cNMP-bd_dom"/>
</dbReference>